<feature type="compositionally biased region" description="Basic residues" evidence="1">
    <location>
        <begin position="225"/>
        <end position="234"/>
    </location>
</feature>
<organism evidence="2 3">
    <name type="scientific">Adiantum capillus-veneris</name>
    <name type="common">Maidenhair fern</name>
    <dbReference type="NCBI Taxonomy" id="13818"/>
    <lineage>
        <taxon>Eukaryota</taxon>
        <taxon>Viridiplantae</taxon>
        <taxon>Streptophyta</taxon>
        <taxon>Embryophyta</taxon>
        <taxon>Tracheophyta</taxon>
        <taxon>Polypodiopsida</taxon>
        <taxon>Polypodiidae</taxon>
        <taxon>Polypodiales</taxon>
        <taxon>Pteridineae</taxon>
        <taxon>Pteridaceae</taxon>
        <taxon>Vittarioideae</taxon>
        <taxon>Adiantum</taxon>
    </lineage>
</organism>
<protein>
    <submittedName>
        <fullName evidence="2">Uncharacterized protein</fullName>
    </submittedName>
</protein>
<evidence type="ECO:0000313" key="3">
    <source>
        <dbReference type="Proteomes" id="UP000886520"/>
    </source>
</evidence>
<feature type="region of interest" description="Disordered" evidence="1">
    <location>
        <begin position="204"/>
        <end position="234"/>
    </location>
</feature>
<proteinExistence type="predicted"/>
<feature type="compositionally biased region" description="Polar residues" evidence="1">
    <location>
        <begin position="214"/>
        <end position="224"/>
    </location>
</feature>
<comment type="caution">
    <text evidence="2">The sequence shown here is derived from an EMBL/GenBank/DDBJ whole genome shotgun (WGS) entry which is preliminary data.</text>
</comment>
<reference evidence="2" key="1">
    <citation type="submission" date="2021-01" db="EMBL/GenBank/DDBJ databases">
        <title>Adiantum capillus-veneris genome.</title>
        <authorList>
            <person name="Fang Y."/>
            <person name="Liao Q."/>
        </authorList>
    </citation>
    <scope>NUCLEOTIDE SEQUENCE</scope>
    <source>
        <strain evidence="2">H3</strain>
        <tissue evidence="2">Leaf</tissue>
    </source>
</reference>
<dbReference type="OrthoDB" id="1919921at2759"/>
<evidence type="ECO:0000313" key="2">
    <source>
        <dbReference type="EMBL" id="KAI5077955.1"/>
    </source>
</evidence>
<dbReference type="AlphaFoldDB" id="A0A9D4V1E2"/>
<accession>A0A9D4V1E2</accession>
<dbReference type="EMBL" id="JABFUD020000007">
    <property type="protein sequence ID" value="KAI5077955.1"/>
    <property type="molecule type" value="Genomic_DNA"/>
</dbReference>
<evidence type="ECO:0000256" key="1">
    <source>
        <dbReference type="SAM" id="MobiDB-lite"/>
    </source>
</evidence>
<keyword evidence="3" id="KW-1185">Reference proteome</keyword>
<sequence>RMGTASTSSSDIDDEEAERLRSVAVDCASVSGGAAILVHKKHRKGNRSDGQDATPALEYYQTRAREFLHKYLDKTYYITPAKDTCASALDTNENSGFHLFKNAPSGLSEKGQCQEAAARRKRRFLNSCVDEASEQFQSHLLAAAIDGAAVKLYAEREKAKALALWILRQADENAAKQNEEERISLLKRQRGELWLPSVARDMQECDVSDGKPATNLTSEYSQNRAKAKHTSQPD</sequence>
<dbReference type="Proteomes" id="UP000886520">
    <property type="component" value="Chromosome 7"/>
</dbReference>
<name>A0A9D4V1E2_ADICA</name>
<dbReference type="PANTHER" id="PTHR36765">
    <property type="entry name" value="EXPRESSED PROTEIN"/>
    <property type="match status" value="1"/>
</dbReference>
<feature type="non-terminal residue" evidence="2">
    <location>
        <position position="234"/>
    </location>
</feature>
<gene>
    <name evidence="2" type="ORF">GOP47_0007779</name>
</gene>
<dbReference type="PANTHER" id="PTHR36765:SF1">
    <property type="entry name" value="EXPRESSED PROTEIN"/>
    <property type="match status" value="1"/>
</dbReference>